<reference evidence="9" key="1">
    <citation type="submission" date="2020-08" db="EMBL/GenBank/DDBJ databases">
        <title>Genome public.</title>
        <authorList>
            <person name="Liu C."/>
            <person name="Sun Q."/>
        </authorList>
    </citation>
    <scope>NUCLEOTIDE SEQUENCE</scope>
    <source>
        <strain evidence="9">NSJ-44</strain>
    </source>
</reference>
<evidence type="ECO:0000256" key="6">
    <source>
        <dbReference type="ARBA" id="ARBA00023274"/>
    </source>
</evidence>
<proteinExistence type="inferred from homology"/>
<dbReference type="NCBIfam" id="TIGR00029">
    <property type="entry name" value="S20"/>
    <property type="match status" value="1"/>
</dbReference>
<dbReference type="FunFam" id="1.20.58.110:FF:000001">
    <property type="entry name" value="30S ribosomal protein S20"/>
    <property type="match status" value="1"/>
</dbReference>
<dbReference type="GO" id="GO:0005829">
    <property type="term" value="C:cytosol"/>
    <property type="evidence" value="ECO:0007669"/>
    <property type="project" value="TreeGrafter"/>
</dbReference>
<evidence type="ECO:0000256" key="8">
    <source>
        <dbReference type="HAMAP-Rule" id="MF_00500"/>
    </source>
</evidence>
<evidence type="ECO:0000256" key="7">
    <source>
        <dbReference type="ARBA" id="ARBA00035136"/>
    </source>
</evidence>
<dbReference type="GO" id="GO:0003735">
    <property type="term" value="F:structural constituent of ribosome"/>
    <property type="evidence" value="ECO:0007669"/>
    <property type="project" value="InterPro"/>
</dbReference>
<comment type="caution">
    <text evidence="9">The sequence shown here is derived from an EMBL/GenBank/DDBJ whole genome shotgun (WGS) entry which is preliminary data.</text>
</comment>
<evidence type="ECO:0000256" key="3">
    <source>
        <dbReference type="ARBA" id="ARBA00022730"/>
    </source>
</evidence>
<dbReference type="HAMAP" id="MF_00500">
    <property type="entry name" value="Ribosomal_bS20"/>
    <property type="match status" value="1"/>
</dbReference>
<dbReference type="InterPro" id="IPR002583">
    <property type="entry name" value="Ribosomal_bS20"/>
</dbReference>
<organism evidence="9 10">
    <name type="scientific">Luoshenia tenuis</name>
    <dbReference type="NCBI Taxonomy" id="2763654"/>
    <lineage>
        <taxon>Bacteria</taxon>
        <taxon>Bacillati</taxon>
        <taxon>Bacillota</taxon>
        <taxon>Clostridia</taxon>
        <taxon>Christensenellales</taxon>
        <taxon>Christensenellaceae</taxon>
        <taxon>Luoshenia</taxon>
    </lineage>
</organism>
<dbReference type="PANTHER" id="PTHR33398">
    <property type="entry name" value="30S RIBOSOMAL PROTEIN S20"/>
    <property type="match status" value="1"/>
</dbReference>
<dbReference type="GO" id="GO:0015935">
    <property type="term" value="C:small ribosomal subunit"/>
    <property type="evidence" value="ECO:0007669"/>
    <property type="project" value="TreeGrafter"/>
</dbReference>
<evidence type="ECO:0000256" key="4">
    <source>
        <dbReference type="ARBA" id="ARBA00022884"/>
    </source>
</evidence>
<dbReference type="RefSeq" id="WP_249285095.1">
    <property type="nucleotide sequence ID" value="NZ_JACRSO010000002.1"/>
</dbReference>
<evidence type="ECO:0000313" key="9">
    <source>
        <dbReference type="EMBL" id="MBC8529234.1"/>
    </source>
</evidence>
<protein>
    <recommendedName>
        <fullName evidence="7 8">Small ribosomal subunit protein bS20</fullName>
    </recommendedName>
</protein>
<dbReference type="AlphaFoldDB" id="A0A926HM73"/>
<evidence type="ECO:0000256" key="5">
    <source>
        <dbReference type="ARBA" id="ARBA00022980"/>
    </source>
</evidence>
<dbReference type="PANTHER" id="PTHR33398:SF1">
    <property type="entry name" value="SMALL RIBOSOMAL SUBUNIT PROTEIN BS20C"/>
    <property type="match status" value="1"/>
</dbReference>
<dbReference type="SUPFAM" id="SSF46992">
    <property type="entry name" value="Ribosomal protein S20"/>
    <property type="match status" value="1"/>
</dbReference>
<evidence type="ECO:0000256" key="2">
    <source>
        <dbReference type="ARBA" id="ARBA00007634"/>
    </source>
</evidence>
<keyword evidence="10" id="KW-1185">Reference proteome</keyword>
<comment type="similarity">
    <text evidence="2 8">Belongs to the bacterial ribosomal protein bS20 family.</text>
</comment>
<accession>A0A926HM73</accession>
<keyword evidence="5 8" id="KW-0689">Ribosomal protein</keyword>
<dbReference type="Proteomes" id="UP000654279">
    <property type="component" value="Unassembled WGS sequence"/>
</dbReference>
<dbReference type="InterPro" id="IPR036510">
    <property type="entry name" value="Ribosomal_bS20_sf"/>
</dbReference>
<dbReference type="GO" id="GO:0006412">
    <property type="term" value="P:translation"/>
    <property type="evidence" value="ECO:0007669"/>
    <property type="project" value="UniProtKB-UniRule"/>
</dbReference>
<dbReference type="EMBL" id="JACRSO010000002">
    <property type="protein sequence ID" value="MBC8529234.1"/>
    <property type="molecule type" value="Genomic_DNA"/>
</dbReference>
<keyword evidence="4 8" id="KW-0694">RNA-binding</keyword>
<sequence>MPNIKSAKKRVKVMETKNMQNRMVMSSLRTSIKKFEAAVAAGEADSAKSLYQSASSALDKAVIKGTIHKNTANRQKSRLAKDIARIAE</sequence>
<evidence type="ECO:0000313" key="10">
    <source>
        <dbReference type="Proteomes" id="UP000654279"/>
    </source>
</evidence>
<name>A0A926HM73_9FIRM</name>
<keyword evidence="6 8" id="KW-0687">Ribonucleoprotein</keyword>
<dbReference type="Gene3D" id="1.20.58.110">
    <property type="entry name" value="Ribosomal protein S20"/>
    <property type="match status" value="1"/>
</dbReference>
<dbReference type="GO" id="GO:0070181">
    <property type="term" value="F:small ribosomal subunit rRNA binding"/>
    <property type="evidence" value="ECO:0007669"/>
    <property type="project" value="TreeGrafter"/>
</dbReference>
<dbReference type="Pfam" id="PF01649">
    <property type="entry name" value="Ribosomal_S20p"/>
    <property type="match status" value="1"/>
</dbReference>
<gene>
    <name evidence="8 9" type="primary">rpsT</name>
    <name evidence="9" type="ORF">H8699_07315</name>
</gene>
<keyword evidence="3 8" id="KW-0699">rRNA-binding</keyword>
<evidence type="ECO:0000256" key="1">
    <source>
        <dbReference type="ARBA" id="ARBA00003134"/>
    </source>
</evidence>
<comment type="function">
    <text evidence="1 8">Binds directly to 16S ribosomal RNA.</text>
</comment>